<evidence type="ECO:0000259" key="1">
    <source>
        <dbReference type="Pfam" id="PF09455"/>
    </source>
</evidence>
<dbReference type="Pfam" id="PF22230">
    <property type="entry name" value="Csx1_CARF"/>
    <property type="match status" value="1"/>
</dbReference>
<dbReference type="InterPro" id="IPR019016">
    <property type="entry name" value="Csx1-like_HEPN"/>
</dbReference>
<dbReference type="Gene3D" id="1.10.3740.10">
    <property type="entry name" value="SSO1389-like domains"/>
    <property type="match status" value="1"/>
</dbReference>
<feature type="domain" description="CRISPR system endoribonuclease Csx1 CARF" evidence="2">
    <location>
        <begin position="4"/>
        <end position="164"/>
    </location>
</feature>
<evidence type="ECO:0000259" key="2">
    <source>
        <dbReference type="Pfam" id="PF22230"/>
    </source>
</evidence>
<reference evidence="3 4" key="1">
    <citation type="submission" date="2018-05" db="EMBL/GenBank/DDBJ databases">
        <title>Complete Genome Sequences of Extremely Thermoacidophilic, Metal-Mobilizing Type-Strain Members of the Archaeal Family Sulfolobaceae: Acidianus brierleyi DSM-1651T, Acidianus sulfidivorans DSM-18786T, Metallosphaera hakonensis DSM-7519T, and Metallosphaera prunae DSM-10039T.</title>
        <authorList>
            <person name="Counts J.A."/>
            <person name="Kelly R.M."/>
        </authorList>
    </citation>
    <scope>NUCLEOTIDE SEQUENCE [LARGE SCALE GENOMIC DNA]</scope>
    <source>
        <strain evidence="3 4">JP7</strain>
    </source>
</reference>
<evidence type="ECO:0000313" key="4">
    <source>
        <dbReference type="Proteomes" id="UP000248410"/>
    </source>
</evidence>
<dbReference type="InterPro" id="IPR027419">
    <property type="entry name" value="CRISPR-assoc_Csx1_C"/>
</dbReference>
<dbReference type="NCBIfam" id="TIGR01897">
    <property type="entry name" value="cas_MJ1666"/>
    <property type="match status" value="1"/>
</dbReference>
<dbReference type="SUPFAM" id="SSF160980">
    <property type="entry name" value="SSO1389-like"/>
    <property type="match status" value="1"/>
</dbReference>
<feature type="domain" description="CRISPR system endoribonuclease Csx1-like HEPN" evidence="1">
    <location>
        <begin position="305"/>
        <end position="368"/>
    </location>
</feature>
<dbReference type="Proteomes" id="UP000248410">
    <property type="component" value="Chromosome"/>
</dbReference>
<dbReference type="EMBL" id="CP029288">
    <property type="protein sequence ID" value="AWR98088.1"/>
    <property type="molecule type" value="Genomic_DNA"/>
</dbReference>
<dbReference type="InterPro" id="IPR010171">
    <property type="entry name" value="CRISPR_Csx1"/>
</dbReference>
<dbReference type="RefSeq" id="WP_110380978.1">
    <property type="nucleotide sequence ID" value="NZ_CP029288.2"/>
</dbReference>
<name>A0A2U9IPV8_9CREN</name>
<keyword evidence="4" id="KW-1185">Reference proteome</keyword>
<dbReference type="InterPro" id="IPR053857">
    <property type="entry name" value="Csx1_CARF"/>
</dbReference>
<gene>
    <name evidence="3" type="ORF">DFR86_11440</name>
</gene>
<organism evidence="3 4">
    <name type="scientific">Acidianus sulfidivorans JP7</name>
    <dbReference type="NCBI Taxonomy" id="619593"/>
    <lineage>
        <taxon>Archaea</taxon>
        <taxon>Thermoproteota</taxon>
        <taxon>Thermoprotei</taxon>
        <taxon>Sulfolobales</taxon>
        <taxon>Sulfolobaceae</taxon>
        <taxon>Acidianus</taxon>
    </lineage>
</organism>
<dbReference type="PANTHER" id="PTHR37169">
    <property type="entry name" value="CRISPR SYSTEM ENDORIBONUCLEASE CSX1-RELATED"/>
    <property type="match status" value="1"/>
</dbReference>
<dbReference type="AlphaFoldDB" id="A0A2U9IPV8"/>
<dbReference type="Gene3D" id="3.40.50.10640">
    <property type="entry name" value="SSO1389-like"/>
    <property type="match status" value="1"/>
</dbReference>
<dbReference type="GeneID" id="36838591"/>
<protein>
    <submittedName>
        <fullName evidence="3">TIGR01897 family CRISPR-associated protein</fullName>
    </submittedName>
</protein>
<dbReference type="NCBIfam" id="TIGR02549">
    <property type="entry name" value="CRISPR_DxTHG"/>
    <property type="match status" value="1"/>
</dbReference>
<accession>A0A2U9IPV8</accession>
<dbReference type="KEGG" id="asul:DFR86_11440"/>
<evidence type="ECO:0000313" key="3">
    <source>
        <dbReference type="EMBL" id="AWR98088.1"/>
    </source>
</evidence>
<dbReference type="PANTHER" id="PTHR37169:SF1">
    <property type="entry name" value="CRISPR SYSTEM ENDORIBONUCLEASE CSX1"/>
    <property type="match status" value="1"/>
</dbReference>
<dbReference type="InterPro" id="IPR052875">
    <property type="entry name" value="CRISPR_assoc_ribonuclease"/>
</dbReference>
<dbReference type="Pfam" id="PF09455">
    <property type="entry name" value="Csx1_HEPN"/>
    <property type="match status" value="1"/>
</dbReference>
<sequence>MTSIIFSTIGNPKGYQEVTYEVNGKEFKSNVSVLALKELLNIDKAVVILGISVADIYKCKCVDYSSCKDCIIQNSKNSLKISENLVAPNIYQNFKGKPDHYFTFVYYHSLKILEREGVNEVFIDTTHGINYMGVLAKEAIQLAVSAYAAKNEKEVKVNLYNSDPVGSNVIGNVKLHEIESIKISPLSGMKYVTSQIVNRDQNFFSKICKGLTRGSTIVIPRLARALDNGLFIYLAERDFSSYLKCLEEELNKDPSISPSDNEINVLYKDMKYALAHSLFYVISRFSGKVDLDTLRHYAETYADEVTKVIIENEVDRIEKLNVEEKKLLRDYSGGEQKDFDKRILYAHGGLPYAGTYVYKENGKVYLTYGDKIDKIEKQI</sequence>
<dbReference type="InterPro" id="IPR013383">
    <property type="entry name" value="CRISPR-assoc_prot_DxTHG_CS"/>
</dbReference>
<dbReference type="OrthoDB" id="102285at2157"/>
<proteinExistence type="predicted"/>